<protein>
    <submittedName>
        <fullName evidence="1">Uncharacterized protein</fullName>
    </submittedName>
</protein>
<evidence type="ECO:0000313" key="1">
    <source>
        <dbReference type="EMBL" id="KAG0148225.1"/>
    </source>
</evidence>
<gene>
    <name evidence="1" type="ORF">CROQUDRAFT_90557</name>
</gene>
<reference evidence="1" key="1">
    <citation type="submission" date="2013-11" db="EMBL/GenBank/DDBJ databases">
        <title>Genome sequence of the fusiform rust pathogen reveals effectors for host alternation and coevolution with pine.</title>
        <authorList>
            <consortium name="DOE Joint Genome Institute"/>
            <person name="Smith K."/>
            <person name="Pendleton A."/>
            <person name="Kubisiak T."/>
            <person name="Anderson C."/>
            <person name="Salamov A."/>
            <person name="Aerts A."/>
            <person name="Riley R."/>
            <person name="Clum A."/>
            <person name="Lindquist E."/>
            <person name="Ence D."/>
            <person name="Campbell M."/>
            <person name="Kronenberg Z."/>
            <person name="Feau N."/>
            <person name="Dhillon B."/>
            <person name="Hamelin R."/>
            <person name="Burleigh J."/>
            <person name="Smith J."/>
            <person name="Yandell M."/>
            <person name="Nelson C."/>
            <person name="Grigoriev I."/>
            <person name="Davis J."/>
        </authorList>
    </citation>
    <scope>NUCLEOTIDE SEQUENCE</scope>
    <source>
        <strain evidence="1">G11</strain>
    </source>
</reference>
<accession>A0A9P6TDZ8</accession>
<evidence type="ECO:0000313" key="2">
    <source>
        <dbReference type="Proteomes" id="UP000886653"/>
    </source>
</evidence>
<organism evidence="1 2">
    <name type="scientific">Cronartium quercuum f. sp. fusiforme G11</name>
    <dbReference type="NCBI Taxonomy" id="708437"/>
    <lineage>
        <taxon>Eukaryota</taxon>
        <taxon>Fungi</taxon>
        <taxon>Dikarya</taxon>
        <taxon>Basidiomycota</taxon>
        <taxon>Pucciniomycotina</taxon>
        <taxon>Pucciniomycetes</taxon>
        <taxon>Pucciniales</taxon>
        <taxon>Coleosporiaceae</taxon>
        <taxon>Cronartium</taxon>
    </lineage>
</organism>
<dbReference type="AlphaFoldDB" id="A0A9P6TDZ8"/>
<proteinExistence type="predicted"/>
<comment type="caution">
    <text evidence="1">The sequence shown here is derived from an EMBL/GenBank/DDBJ whole genome shotgun (WGS) entry which is preliminary data.</text>
</comment>
<dbReference type="EMBL" id="MU167239">
    <property type="protein sequence ID" value="KAG0148225.1"/>
    <property type="molecule type" value="Genomic_DNA"/>
</dbReference>
<sequence>MTDTPLKNVMIHNTPTASHCVETHIELVGLLNNPEFGKVDHIQIVGVMLEKMDLLSALKMLLDLMQETQKMV</sequence>
<dbReference type="Proteomes" id="UP000886653">
    <property type="component" value="Unassembled WGS sequence"/>
</dbReference>
<keyword evidence="2" id="KW-1185">Reference proteome</keyword>
<name>A0A9P6TDZ8_9BASI</name>